<feature type="compositionally biased region" description="Acidic residues" evidence="1">
    <location>
        <begin position="94"/>
        <end position="112"/>
    </location>
</feature>
<accession>A0A8J2PL25</accession>
<comment type="caution">
    <text evidence="2">The sequence shown here is derived from an EMBL/GenBank/DDBJ whole genome shotgun (WGS) entry which is preliminary data.</text>
</comment>
<sequence length="112" mass="12627">MTSKGIERVDPLPVKIIYESKNSGLTSIKNESLGKLQENKFCIGPKRSGTSLEVIPKQEGRVEGRSEPIPELNPSSNKRYNFRIRKSMPVNDSFVDDVTEEDPTEDEEYQPG</sequence>
<dbReference type="EMBL" id="CAJVCH010543956">
    <property type="protein sequence ID" value="CAG7827549.1"/>
    <property type="molecule type" value="Genomic_DNA"/>
</dbReference>
<gene>
    <name evidence="2" type="ORF">AFUS01_LOCUS37530</name>
</gene>
<feature type="region of interest" description="Disordered" evidence="1">
    <location>
        <begin position="91"/>
        <end position="112"/>
    </location>
</feature>
<evidence type="ECO:0000256" key="1">
    <source>
        <dbReference type="SAM" id="MobiDB-lite"/>
    </source>
</evidence>
<reference evidence="2" key="1">
    <citation type="submission" date="2021-06" db="EMBL/GenBank/DDBJ databases">
        <authorList>
            <person name="Hodson N. C."/>
            <person name="Mongue J. A."/>
            <person name="Jaron S. K."/>
        </authorList>
    </citation>
    <scope>NUCLEOTIDE SEQUENCE</scope>
</reference>
<dbReference type="Proteomes" id="UP000708208">
    <property type="component" value="Unassembled WGS sequence"/>
</dbReference>
<keyword evidence="3" id="KW-1185">Reference proteome</keyword>
<protein>
    <submittedName>
        <fullName evidence="2">Uncharacterized protein</fullName>
    </submittedName>
</protein>
<evidence type="ECO:0000313" key="2">
    <source>
        <dbReference type="EMBL" id="CAG7827549.1"/>
    </source>
</evidence>
<organism evidence="2 3">
    <name type="scientific">Allacma fusca</name>
    <dbReference type="NCBI Taxonomy" id="39272"/>
    <lineage>
        <taxon>Eukaryota</taxon>
        <taxon>Metazoa</taxon>
        <taxon>Ecdysozoa</taxon>
        <taxon>Arthropoda</taxon>
        <taxon>Hexapoda</taxon>
        <taxon>Collembola</taxon>
        <taxon>Symphypleona</taxon>
        <taxon>Sminthuridae</taxon>
        <taxon>Allacma</taxon>
    </lineage>
</organism>
<dbReference type="AlphaFoldDB" id="A0A8J2PL25"/>
<feature type="non-terminal residue" evidence="2">
    <location>
        <position position="1"/>
    </location>
</feature>
<proteinExistence type="predicted"/>
<name>A0A8J2PL25_9HEXA</name>
<evidence type="ECO:0000313" key="3">
    <source>
        <dbReference type="Proteomes" id="UP000708208"/>
    </source>
</evidence>